<dbReference type="KEGG" id="halc:EY643_00755"/>
<protein>
    <submittedName>
        <fullName evidence="7">NAD(P)/FAD-dependent oxidoreductase</fullName>
    </submittedName>
</protein>
<dbReference type="InterPro" id="IPR016156">
    <property type="entry name" value="FAD/NAD-linked_Rdtase_dimer_sf"/>
</dbReference>
<evidence type="ECO:0000313" key="7">
    <source>
        <dbReference type="EMBL" id="QFU74292.1"/>
    </source>
</evidence>
<name>A0A5P9NEY0_9GAMM</name>
<dbReference type="InterPro" id="IPR023753">
    <property type="entry name" value="FAD/NAD-binding_dom"/>
</dbReference>
<dbReference type="EMBL" id="CP036422">
    <property type="protein sequence ID" value="QFU74292.1"/>
    <property type="molecule type" value="Genomic_DNA"/>
</dbReference>
<dbReference type="Pfam" id="PF07992">
    <property type="entry name" value="Pyr_redox_2"/>
    <property type="match status" value="1"/>
</dbReference>
<keyword evidence="8" id="KW-1185">Reference proteome</keyword>
<dbReference type="RefSeq" id="WP_152660403.1">
    <property type="nucleotide sequence ID" value="NZ_CP036422.1"/>
</dbReference>
<keyword evidence="4" id="KW-0274">FAD</keyword>
<dbReference type="PRINTS" id="PR00411">
    <property type="entry name" value="PNDRDTASEI"/>
</dbReference>
<dbReference type="InterPro" id="IPR036188">
    <property type="entry name" value="FAD/NAD-bd_sf"/>
</dbReference>
<dbReference type="Gene3D" id="3.50.50.60">
    <property type="entry name" value="FAD/NAD(P)-binding domain"/>
    <property type="match status" value="2"/>
</dbReference>
<dbReference type="PRINTS" id="PR00368">
    <property type="entry name" value="FADPNR"/>
</dbReference>
<dbReference type="InterPro" id="IPR050260">
    <property type="entry name" value="FAD-bd_OxRdtase"/>
</dbReference>
<evidence type="ECO:0000313" key="8">
    <source>
        <dbReference type="Proteomes" id="UP000326287"/>
    </source>
</evidence>
<evidence type="ECO:0000259" key="5">
    <source>
        <dbReference type="Pfam" id="PF07992"/>
    </source>
</evidence>
<evidence type="ECO:0000259" key="6">
    <source>
        <dbReference type="Pfam" id="PF18267"/>
    </source>
</evidence>
<accession>A0A5P9NEY0</accession>
<evidence type="ECO:0000256" key="1">
    <source>
        <dbReference type="ARBA" id="ARBA00001974"/>
    </source>
</evidence>
<keyword evidence="3" id="KW-0285">Flavoprotein</keyword>
<feature type="domain" description="NADH-rubredoxin oxidoreductase C-terminal" evidence="6">
    <location>
        <begin position="313"/>
        <end position="377"/>
    </location>
</feature>
<gene>
    <name evidence="7" type="ORF">EY643_00755</name>
</gene>
<reference evidence="7 8" key="1">
    <citation type="submission" date="2019-02" db="EMBL/GenBank/DDBJ databases">
        <authorList>
            <person name="Li S.-H."/>
        </authorList>
    </citation>
    <scope>NUCLEOTIDE SEQUENCE [LARGE SCALE GENOMIC DNA]</scope>
    <source>
        <strain evidence="7 8">IMCC14385</strain>
    </source>
</reference>
<evidence type="ECO:0000256" key="4">
    <source>
        <dbReference type="ARBA" id="ARBA00022827"/>
    </source>
</evidence>
<organism evidence="7 8">
    <name type="scientific">Halioglobus maricola</name>
    <dbReference type="NCBI Taxonomy" id="2601894"/>
    <lineage>
        <taxon>Bacteria</taxon>
        <taxon>Pseudomonadati</taxon>
        <taxon>Pseudomonadota</taxon>
        <taxon>Gammaproteobacteria</taxon>
        <taxon>Cellvibrionales</taxon>
        <taxon>Halieaceae</taxon>
        <taxon>Halioglobus</taxon>
    </lineage>
</organism>
<comment type="similarity">
    <text evidence="2">Belongs to the FAD-dependent oxidoreductase family.</text>
</comment>
<evidence type="ECO:0000256" key="2">
    <source>
        <dbReference type="ARBA" id="ARBA00006442"/>
    </source>
</evidence>
<dbReference type="GO" id="GO:0016491">
    <property type="term" value="F:oxidoreductase activity"/>
    <property type="evidence" value="ECO:0007669"/>
    <property type="project" value="InterPro"/>
</dbReference>
<dbReference type="PANTHER" id="PTHR43429:SF3">
    <property type="entry name" value="NITRITE REDUCTASE [NAD(P)H]"/>
    <property type="match status" value="1"/>
</dbReference>
<proteinExistence type="inferred from homology"/>
<dbReference type="OrthoDB" id="9768666at2"/>
<dbReference type="AlphaFoldDB" id="A0A5P9NEY0"/>
<dbReference type="Pfam" id="PF18267">
    <property type="entry name" value="Rubredoxin_C"/>
    <property type="match status" value="1"/>
</dbReference>
<feature type="domain" description="FAD/NAD(P)-binding" evidence="5">
    <location>
        <begin position="4"/>
        <end position="282"/>
    </location>
</feature>
<evidence type="ECO:0000256" key="3">
    <source>
        <dbReference type="ARBA" id="ARBA00022630"/>
    </source>
</evidence>
<comment type="cofactor">
    <cofactor evidence="1">
        <name>FAD</name>
        <dbReference type="ChEBI" id="CHEBI:57692"/>
    </cofactor>
</comment>
<dbReference type="SUPFAM" id="SSF51905">
    <property type="entry name" value="FAD/NAD(P)-binding domain"/>
    <property type="match status" value="1"/>
</dbReference>
<dbReference type="Proteomes" id="UP000326287">
    <property type="component" value="Chromosome"/>
</dbReference>
<dbReference type="PANTHER" id="PTHR43429">
    <property type="entry name" value="PYRIDINE NUCLEOTIDE-DISULFIDE OXIDOREDUCTASE DOMAIN-CONTAINING"/>
    <property type="match status" value="1"/>
</dbReference>
<sequence>MKQRLLIVGAGMATAYLLQQLDQQIHDYCITVVGDEEDVCYNRVLLSNLLAGENSEDDLHMLQAMERVQFIPGSRITDLGTTARIAFSENGESFPYDKLVLATGSSVARPDTDGTELKGSMVFRSLADARELHTLETCGKRAVVIGAGLLGLEAAHGLVKLGFETCVVHRNPVIMNRQLDSEGGSHLQQELEAKGIAFRLSSSLKEIRANDGRVSAIELDDGSVEVCDLLLFASGIVPNVQLARRGGIDADRGILVDAYLRTSKPGVFALGECCEFGQQGFGLVAPIRRQAEVLARYLCDTPTSGFAIEDYPTQLKISGVDIYRAGELDSDAEQIVLRDSASGLYRRLVVRDNRLVGAVLVGDKRGGTWYSELIREGCDISALRNSLIYGKEVAEAQLGAAA</sequence>
<dbReference type="Gene3D" id="3.30.390.30">
    <property type="match status" value="1"/>
</dbReference>
<dbReference type="InterPro" id="IPR041575">
    <property type="entry name" value="Rubredoxin_C"/>
</dbReference>